<accession>A0AC34RS19</accession>
<evidence type="ECO:0000313" key="2">
    <source>
        <dbReference type="WBParaSite" id="JU765_v2.g940.t1"/>
    </source>
</evidence>
<dbReference type="Proteomes" id="UP000887576">
    <property type="component" value="Unplaced"/>
</dbReference>
<evidence type="ECO:0000313" key="1">
    <source>
        <dbReference type="Proteomes" id="UP000887576"/>
    </source>
</evidence>
<reference evidence="2" key="1">
    <citation type="submission" date="2022-11" db="UniProtKB">
        <authorList>
            <consortium name="WormBaseParasite"/>
        </authorList>
    </citation>
    <scope>IDENTIFICATION</scope>
</reference>
<dbReference type="WBParaSite" id="JU765_v2.g940.t1">
    <property type="protein sequence ID" value="JU765_v2.g940.t1"/>
    <property type="gene ID" value="JU765_v2.g940"/>
</dbReference>
<sequence>MEKNGLTHSRPNLPHVFSTDDEMNFRFKFIQKTAETGRKNQNQNLKAEKMINFKSSCSTLEVLKTEISKLEADSMRKRQEVKFLI</sequence>
<proteinExistence type="predicted"/>
<name>A0AC34RS19_9BILA</name>
<protein>
    <submittedName>
        <fullName evidence="2">Uncharacterized protein</fullName>
    </submittedName>
</protein>
<organism evidence="1 2">
    <name type="scientific">Panagrolaimus sp. JU765</name>
    <dbReference type="NCBI Taxonomy" id="591449"/>
    <lineage>
        <taxon>Eukaryota</taxon>
        <taxon>Metazoa</taxon>
        <taxon>Ecdysozoa</taxon>
        <taxon>Nematoda</taxon>
        <taxon>Chromadorea</taxon>
        <taxon>Rhabditida</taxon>
        <taxon>Tylenchina</taxon>
        <taxon>Panagrolaimomorpha</taxon>
        <taxon>Panagrolaimoidea</taxon>
        <taxon>Panagrolaimidae</taxon>
        <taxon>Panagrolaimus</taxon>
    </lineage>
</organism>